<feature type="region of interest" description="Disordered" evidence="2">
    <location>
        <begin position="36"/>
        <end position="66"/>
    </location>
</feature>
<dbReference type="SUPFAM" id="SSF57756">
    <property type="entry name" value="Retrovirus zinc finger-like domains"/>
    <property type="match status" value="1"/>
</dbReference>
<keyword evidence="1" id="KW-0863">Zinc-finger</keyword>
<dbReference type="SMART" id="SM00343">
    <property type="entry name" value="ZnF_C2HC"/>
    <property type="match status" value="1"/>
</dbReference>
<feature type="domain" description="CCHC-type" evidence="3">
    <location>
        <begin position="4"/>
        <end position="18"/>
    </location>
</feature>
<evidence type="ECO:0000313" key="4">
    <source>
        <dbReference type="Ensembl" id="ENSCSRP00000019858.1"/>
    </source>
</evidence>
<dbReference type="InterPro" id="IPR001878">
    <property type="entry name" value="Znf_CCHC"/>
</dbReference>
<sequence>MSYCFACGRPGHFKRECPYWEGAKRGTGSWEGLVGPSAQADHRHAEGALEAGELIPRRDQQEALQG</sequence>
<dbReference type="GO" id="GO:0003676">
    <property type="term" value="F:nucleic acid binding"/>
    <property type="evidence" value="ECO:0007669"/>
    <property type="project" value="InterPro"/>
</dbReference>
<keyword evidence="5" id="KW-1185">Reference proteome</keyword>
<reference evidence="4" key="2">
    <citation type="submission" date="2025-09" db="UniProtKB">
        <authorList>
            <consortium name="Ensembl"/>
        </authorList>
    </citation>
    <scope>IDENTIFICATION</scope>
</reference>
<keyword evidence="1" id="KW-0479">Metal-binding</keyword>
<evidence type="ECO:0000313" key="5">
    <source>
        <dbReference type="Proteomes" id="UP000694403"/>
    </source>
</evidence>
<protein>
    <recommendedName>
        <fullName evidence="3">CCHC-type domain-containing protein</fullName>
    </recommendedName>
</protein>
<evidence type="ECO:0000256" key="2">
    <source>
        <dbReference type="SAM" id="MobiDB-lite"/>
    </source>
</evidence>
<dbReference type="InterPro" id="IPR036875">
    <property type="entry name" value="Znf_CCHC_sf"/>
</dbReference>
<evidence type="ECO:0000256" key="1">
    <source>
        <dbReference type="PROSITE-ProRule" id="PRU00047"/>
    </source>
</evidence>
<proteinExistence type="predicted"/>
<dbReference type="Proteomes" id="UP000694403">
    <property type="component" value="Unplaced"/>
</dbReference>
<organism evidence="4 5">
    <name type="scientific">Chelydra serpentina</name>
    <name type="common">Snapping turtle</name>
    <name type="synonym">Testudo serpentina</name>
    <dbReference type="NCBI Taxonomy" id="8475"/>
    <lineage>
        <taxon>Eukaryota</taxon>
        <taxon>Metazoa</taxon>
        <taxon>Chordata</taxon>
        <taxon>Craniata</taxon>
        <taxon>Vertebrata</taxon>
        <taxon>Euteleostomi</taxon>
        <taxon>Archelosauria</taxon>
        <taxon>Testudinata</taxon>
        <taxon>Testudines</taxon>
        <taxon>Cryptodira</taxon>
        <taxon>Durocryptodira</taxon>
        <taxon>Americhelydia</taxon>
        <taxon>Chelydroidea</taxon>
        <taxon>Chelydridae</taxon>
        <taxon>Chelydra</taxon>
    </lineage>
</organism>
<dbReference type="GO" id="GO:0008270">
    <property type="term" value="F:zinc ion binding"/>
    <property type="evidence" value="ECO:0007669"/>
    <property type="project" value="UniProtKB-KW"/>
</dbReference>
<name>A0A8C3SWC1_CHESE</name>
<dbReference type="Gene3D" id="4.10.60.10">
    <property type="entry name" value="Zinc finger, CCHC-type"/>
    <property type="match status" value="1"/>
</dbReference>
<dbReference type="AlphaFoldDB" id="A0A8C3SWC1"/>
<feature type="compositionally biased region" description="Basic and acidic residues" evidence="2">
    <location>
        <begin position="55"/>
        <end position="66"/>
    </location>
</feature>
<reference evidence="4" key="1">
    <citation type="submission" date="2025-08" db="UniProtKB">
        <authorList>
            <consortium name="Ensembl"/>
        </authorList>
    </citation>
    <scope>IDENTIFICATION</scope>
</reference>
<dbReference type="PROSITE" id="PS50158">
    <property type="entry name" value="ZF_CCHC"/>
    <property type="match status" value="1"/>
</dbReference>
<accession>A0A8C3SWC1</accession>
<dbReference type="Pfam" id="PF00098">
    <property type="entry name" value="zf-CCHC"/>
    <property type="match status" value="1"/>
</dbReference>
<dbReference type="Ensembl" id="ENSCSRT00000020752.1">
    <property type="protein sequence ID" value="ENSCSRP00000019858.1"/>
    <property type="gene ID" value="ENSCSRG00000015126.1"/>
</dbReference>
<evidence type="ECO:0000259" key="3">
    <source>
        <dbReference type="PROSITE" id="PS50158"/>
    </source>
</evidence>
<keyword evidence="1" id="KW-0862">Zinc</keyword>